<reference evidence="1" key="1">
    <citation type="journal article" date="2020" name="Nature">
        <title>Giant virus diversity and host interactions through global metagenomics.</title>
        <authorList>
            <person name="Schulz F."/>
            <person name="Roux S."/>
            <person name="Paez-Espino D."/>
            <person name="Jungbluth S."/>
            <person name="Walsh D.A."/>
            <person name="Denef V.J."/>
            <person name="McMahon K.D."/>
            <person name="Konstantinidis K.T."/>
            <person name="Eloe-Fadrosh E.A."/>
            <person name="Kyrpides N.C."/>
            <person name="Woyke T."/>
        </authorList>
    </citation>
    <scope>NUCLEOTIDE SEQUENCE</scope>
    <source>
        <strain evidence="1">GVMAG-S-1063924-116</strain>
    </source>
</reference>
<proteinExistence type="predicted"/>
<name>A0A6C0JYB7_9ZZZZ</name>
<dbReference type="EMBL" id="MN740698">
    <property type="protein sequence ID" value="QHU08744.1"/>
    <property type="molecule type" value="Genomic_DNA"/>
</dbReference>
<organism evidence="1">
    <name type="scientific">viral metagenome</name>
    <dbReference type="NCBI Taxonomy" id="1070528"/>
    <lineage>
        <taxon>unclassified sequences</taxon>
        <taxon>metagenomes</taxon>
        <taxon>organismal metagenomes</taxon>
    </lineage>
</organism>
<evidence type="ECO:0000313" key="1">
    <source>
        <dbReference type="EMBL" id="QHU08744.1"/>
    </source>
</evidence>
<protein>
    <submittedName>
        <fullName evidence="1">Uncharacterized protein</fullName>
    </submittedName>
</protein>
<dbReference type="AlphaFoldDB" id="A0A6C0JYB7"/>
<sequence>MSDVVLTFGKYAGSTVPEVVMAHPTYTRFLLGYSLTFDYIEKRIDIDDVTDVAYIHYTVDRDEIMESAVGKEIGSVKWWKVLESSDRDTRVQMMYDQRADLSAYDSSPRTVKESLIPGIILAHDHTDLIYAVRGYVKSSKRCIHCLRRLSTSSRFNSRLHSHCAAKYVRHI</sequence>
<accession>A0A6C0JYB7</accession>